<dbReference type="SUPFAM" id="SSF52540">
    <property type="entry name" value="P-loop containing nucleoside triphosphate hydrolases"/>
    <property type="match status" value="1"/>
</dbReference>
<evidence type="ECO:0000256" key="7">
    <source>
        <dbReference type="ARBA" id="ARBA00023015"/>
    </source>
</evidence>
<comment type="subcellular location">
    <subcellularLocation>
        <location evidence="1">Cytoplasm</location>
    </subcellularLocation>
</comment>
<evidence type="ECO:0000256" key="6">
    <source>
        <dbReference type="ARBA" id="ARBA00022840"/>
    </source>
</evidence>
<gene>
    <name evidence="12" type="ORF">Q9312_02105</name>
</gene>
<dbReference type="Gene3D" id="3.40.50.300">
    <property type="entry name" value="P-loop containing nucleotide triphosphate hydrolases"/>
    <property type="match status" value="1"/>
</dbReference>
<dbReference type="InterPro" id="IPR002078">
    <property type="entry name" value="Sigma_54_int"/>
</dbReference>
<dbReference type="PROSITE" id="PS50045">
    <property type="entry name" value="SIGMA54_INTERACT_4"/>
    <property type="match status" value="1"/>
</dbReference>
<evidence type="ECO:0000256" key="5">
    <source>
        <dbReference type="ARBA" id="ARBA00022797"/>
    </source>
</evidence>
<dbReference type="SUPFAM" id="SSF46689">
    <property type="entry name" value="Homeodomain-like"/>
    <property type="match status" value="1"/>
</dbReference>
<dbReference type="GO" id="GO:0003677">
    <property type="term" value="F:DNA binding"/>
    <property type="evidence" value="ECO:0007669"/>
    <property type="project" value="UniProtKB-KW"/>
</dbReference>
<dbReference type="PROSITE" id="PS00676">
    <property type="entry name" value="SIGMA54_INTERACT_2"/>
    <property type="match status" value="1"/>
</dbReference>
<dbReference type="Gene3D" id="1.10.8.60">
    <property type="match status" value="1"/>
</dbReference>
<dbReference type="RefSeq" id="WP_309202873.1">
    <property type="nucleotide sequence ID" value="NZ_CP133548.1"/>
</dbReference>
<accession>A0AA51X717</accession>
<evidence type="ECO:0000313" key="12">
    <source>
        <dbReference type="EMBL" id="WMS87728.1"/>
    </source>
</evidence>
<dbReference type="SMART" id="SM00382">
    <property type="entry name" value="AAA"/>
    <property type="match status" value="1"/>
</dbReference>
<organism evidence="12 13">
    <name type="scientific">Pleionea litopenaei</name>
    <dbReference type="NCBI Taxonomy" id="3070815"/>
    <lineage>
        <taxon>Bacteria</taxon>
        <taxon>Pseudomonadati</taxon>
        <taxon>Pseudomonadota</taxon>
        <taxon>Gammaproteobacteria</taxon>
        <taxon>Oceanospirillales</taxon>
        <taxon>Pleioneaceae</taxon>
        <taxon>Pleionea</taxon>
    </lineage>
</organism>
<dbReference type="Gene3D" id="1.10.10.60">
    <property type="entry name" value="Homeodomain-like"/>
    <property type="match status" value="1"/>
</dbReference>
<dbReference type="PANTHER" id="PTHR32071">
    <property type="entry name" value="TRANSCRIPTIONAL REGULATORY PROTEIN"/>
    <property type="match status" value="1"/>
</dbReference>
<dbReference type="NCBIfam" id="TIGR04381">
    <property type="entry name" value="HTH_TypR"/>
    <property type="match status" value="1"/>
</dbReference>
<dbReference type="SUPFAM" id="SSF55785">
    <property type="entry name" value="PYP-like sensor domain (PAS domain)"/>
    <property type="match status" value="1"/>
</dbReference>
<feature type="domain" description="Sigma-54 factor interaction" evidence="11">
    <location>
        <begin position="201"/>
        <end position="426"/>
    </location>
</feature>
<dbReference type="PROSITE" id="PS00675">
    <property type="entry name" value="SIGMA54_INTERACT_1"/>
    <property type="match status" value="1"/>
</dbReference>
<dbReference type="CDD" id="cd00009">
    <property type="entry name" value="AAA"/>
    <property type="match status" value="1"/>
</dbReference>
<protein>
    <recommendedName>
        <fullName evidence="10">HTH-type transcriptional regulatory protein TyrR</fullName>
    </recommendedName>
</protein>
<evidence type="ECO:0000256" key="3">
    <source>
        <dbReference type="ARBA" id="ARBA00022491"/>
    </source>
</evidence>
<reference evidence="12 13" key="1">
    <citation type="submission" date="2023-08" db="EMBL/GenBank/DDBJ databases">
        <title>Pleionea litopenaei sp. nov., isolated from stomach of juvenile Litopenaeus vannamei.</title>
        <authorList>
            <person name="Rho A.M."/>
            <person name="Hwang C.Y."/>
        </authorList>
    </citation>
    <scope>NUCLEOTIDE SEQUENCE [LARGE SCALE GENOMIC DNA]</scope>
    <source>
        <strain evidence="12 13">HL-JVS1</strain>
    </source>
</reference>
<dbReference type="InterPro" id="IPR003593">
    <property type="entry name" value="AAA+_ATPase"/>
</dbReference>
<dbReference type="InterPro" id="IPR009057">
    <property type="entry name" value="Homeodomain-like_sf"/>
</dbReference>
<dbReference type="Pfam" id="PF25601">
    <property type="entry name" value="AAA_lid_14"/>
    <property type="match status" value="1"/>
</dbReference>
<evidence type="ECO:0000256" key="2">
    <source>
        <dbReference type="ARBA" id="ARBA00022490"/>
    </source>
</evidence>
<dbReference type="Pfam" id="PF00158">
    <property type="entry name" value="Sigma54_activat"/>
    <property type="match status" value="1"/>
</dbReference>
<name>A0AA51X717_9GAMM</name>
<dbReference type="InterPro" id="IPR025944">
    <property type="entry name" value="Sigma_54_int_dom_CS"/>
</dbReference>
<keyword evidence="13" id="KW-1185">Reference proteome</keyword>
<dbReference type="InterPro" id="IPR025662">
    <property type="entry name" value="Sigma_54_int_dom_ATP-bd_1"/>
</dbReference>
<keyword evidence="7" id="KW-0805">Transcription regulation</keyword>
<evidence type="ECO:0000256" key="1">
    <source>
        <dbReference type="ARBA" id="ARBA00004496"/>
    </source>
</evidence>
<dbReference type="Proteomes" id="UP001239782">
    <property type="component" value="Chromosome"/>
</dbReference>
<dbReference type="PANTHER" id="PTHR32071:SF3">
    <property type="entry name" value="HTH-TYPE TRANSCRIPTIONAL REGULATORY PROTEIN TYRR"/>
    <property type="match status" value="1"/>
</dbReference>
<evidence type="ECO:0000256" key="9">
    <source>
        <dbReference type="ARBA" id="ARBA00023163"/>
    </source>
</evidence>
<evidence type="ECO:0000256" key="4">
    <source>
        <dbReference type="ARBA" id="ARBA00022741"/>
    </source>
</evidence>
<evidence type="ECO:0000313" key="13">
    <source>
        <dbReference type="Proteomes" id="UP001239782"/>
    </source>
</evidence>
<keyword evidence="2" id="KW-0963">Cytoplasm</keyword>
<dbReference type="InterPro" id="IPR058031">
    <property type="entry name" value="AAA_lid_NorR"/>
</dbReference>
<dbReference type="GO" id="GO:0005524">
    <property type="term" value="F:ATP binding"/>
    <property type="evidence" value="ECO:0007669"/>
    <property type="project" value="UniProtKB-KW"/>
</dbReference>
<keyword evidence="9" id="KW-0804">Transcription</keyword>
<dbReference type="InterPro" id="IPR030828">
    <property type="entry name" value="HTH_TyrR"/>
</dbReference>
<evidence type="ECO:0000256" key="10">
    <source>
        <dbReference type="ARBA" id="ARBA00029500"/>
    </source>
</evidence>
<proteinExistence type="predicted"/>
<dbReference type="AlphaFoldDB" id="A0AA51X717"/>
<dbReference type="GO" id="GO:0005737">
    <property type="term" value="C:cytoplasm"/>
    <property type="evidence" value="ECO:0007669"/>
    <property type="project" value="UniProtKB-SubCell"/>
</dbReference>
<dbReference type="EMBL" id="CP133548">
    <property type="protein sequence ID" value="WMS87728.1"/>
    <property type="molecule type" value="Genomic_DNA"/>
</dbReference>
<dbReference type="InterPro" id="IPR035965">
    <property type="entry name" value="PAS-like_dom_sf"/>
</dbReference>
<keyword evidence="4" id="KW-0547">Nucleotide-binding</keyword>
<dbReference type="FunFam" id="3.40.50.300:FF:000006">
    <property type="entry name" value="DNA-binding transcriptional regulator NtrC"/>
    <property type="match status" value="1"/>
</dbReference>
<evidence type="ECO:0000259" key="11">
    <source>
        <dbReference type="PROSITE" id="PS50045"/>
    </source>
</evidence>
<dbReference type="Gene3D" id="3.30.70.260">
    <property type="match status" value="1"/>
</dbReference>
<keyword evidence="3" id="KW-0678">Repressor</keyword>
<keyword evidence="5" id="KW-0058">Aromatic hydrocarbons catabolism</keyword>
<dbReference type="Pfam" id="PF18024">
    <property type="entry name" value="HTH_50"/>
    <property type="match status" value="1"/>
</dbReference>
<evidence type="ECO:0000256" key="8">
    <source>
        <dbReference type="ARBA" id="ARBA00023125"/>
    </source>
</evidence>
<dbReference type="Gene3D" id="3.30.450.20">
    <property type="entry name" value="PAS domain"/>
    <property type="match status" value="1"/>
</dbReference>
<dbReference type="KEGG" id="plei:Q9312_02105"/>
<dbReference type="InterPro" id="IPR027417">
    <property type="entry name" value="P-loop_NTPase"/>
</dbReference>
<sequence>MKRLALQCEDRLGVVQDVVSLITEQKIDLRGIELTDKQLFLRLKVSESIAKQLSADLLTIAGIHKVHDVSLMPSEREHQELKRLMDHFPEAVASIDRQGLLVSANQGFYQQIEQLGVTSQAIDQLIDQQHLNELFRQLDAHRSAELTLTKQQRTLYIEAIATATGDNGRVEHALVILRVPSEMVSKLEHWNRDRSIPFAHLVASSQVMKQLCKEAQRFATLNEPLLIEGETGTGKEVFARATHIARSPDKPFLALNCASLPDSAAENELFGFIDSTNKSAKPGLIELAEGGTLYFDEIGEMSPYLQVKLLRFLETGRFRKVGSEREVAIQVKVIASTQRNLKALCKQGSFREDLYYRLNVLNLVLPPLRSRRDDIIPLANHFLELGCKRLDRSLVTMSKRAQLVLARYNWPGNIRELENIIFRGLSKVSGTQLSTRHLNMPMLRSLDIELIAGDDDLSHKEIMKNFERQLLEYLYPLYPSSRRLAEKLHLSHTSIANKLREFGLEQSN</sequence>
<dbReference type="PROSITE" id="PS00688">
    <property type="entry name" value="SIGMA54_INTERACT_3"/>
    <property type="match status" value="1"/>
</dbReference>
<keyword evidence="8" id="KW-0238">DNA-binding</keyword>
<keyword evidence="6" id="KW-0067">ATP-binding</keyword>
<dbReference type="GO" id="GO:0006355">
    <property type="term" value="P:regulation of DNA-templated transcription"/>
    <property type="evidence" value="ECO:0007669"/>
    <property type="project" value="InterPro"/>
</dbReference>
<dbReference type="InterPro" id="IPR025943">
    <property type="entry name" value="Sigma_54_int_dom_ATP-bd_2"/>
</dbReference>